<evidence type="ECO:0000313" key="3">
    <source>
        <dbReference type="Proteomes" id="UP000324222"/>
    </source>
</evidence>
<organism evidence="2 3">
    <name type="scientific">Portunus trituberculatus</name>
    <name type="common">Swimming crab</name>
    <name type="synonym">Neptunus trituberculatus</name>
    <dbReference type="NCBI Taxonomy" id="210409"/>
    <lineage>
        <taxon>Eukaryota</taxon>
        <taxon>Metazoa</taxon>
        <taxon>Ecdysozoa</taxon>
        <taxon>Arthropoda</taxon>
        <taxon>Crustacea</taxon>
        <taxon>Multicrustacea</taxon>
        <taxon>Malacostraca</taxon>
        <taxon>Eumalacostraca</taxon>
        <taxon>Eucarida</taxon>
        <taxon>Decapoda</taxon>
        <taxon>Pleocyemata</taxon>
        <taxon>Brachyura</taxon>
        <taxon>Eubrachyura</taxon>
        <taxon>Portunoidea</taxon>
        <taxon>Portunidae</taxon>
        <taxon>Portuninae</taxon>
        <taxon>Portunus</taxon>
    </lineage>
</organism>
<gene>
    <name evidence="2" type="ORF">E2C01_018213</name>
</gene>
<comment type="caution">
    <text evidence="2">The sequence shown here is derived from an EMBL/GenBank/DDBJ whole genome shotgun (WGS) entry which is preliminary data.</text>
</comment>
<keyword evidence="3" id="KW-1185">Reference proteome</keyword>
<dbReference type="AlphaFoldDB" id="A0A5B7DTX9"/>
<sequence>MQDSMDTDTASRPSLPQPSASHRRFLFPKGHGKTLAQAQFNEWFMALLKQHPSLEPIMKEGRSTPYLTANPWADAAMLMMEGFLGLILTPADPDAQQQMVIIHGMSTTINVDFLATPEAFLWLRRRAVAGELCIQLLGLVEGTMLSSVHLLGLSHFCVSLYTPKLDLCGHFCHFGHQH</sequence>
<protein>
    <submittedName>
        <fullName evidence="2">Uncharacterized protein</fullName>
    </submittedName>
</protein>
<proteinExistence type="predicted"/>
<reference evidence="2 3" key="1">
    <citation type="submission" date="2019-05" db="EMBL/GenBank/DDBJ databases">
        <title>Another draft genome of Portunus trituberculatus and its Hox gene families provides insights of decapod evolution.</title>
        <authorList>
            <person name="Jeong J.-H."/>
            <person name="Song I."/>
            <person name="Kim S."/>
            <person name="Choi T."/>
            <person name="Kim D."/>
            <person name="Ryu S."/>
            <person name="Kim W."/>
        </authorList>
    </citation>
    <scope>NUCLEOTIDE SEQUENCE [LARGE SCALE GENOMIC DNA]</scope>
    <source>
        <tissue evidence="2">Muscle</tissue>
    </source>
</reference>
<dbReference type="Proteomes" id="UP000324222">
    <property type="component" value="Unassembled WGS sequence"/>
</dbReference>
<evidence type="ECO:0000256" key="1">
    <source>
        <dbReference type="SAM" id="MobiDB-lite"/>
    </source>
</evidence>
<dbReference type="EMBL" id="VSRR010001418">
    <property type="protein sequence ID" value="MPC25112.1"/>
    <property type="molecule type" value="Genomic_DNA"/>
</dbReference>
<evidence type="ECO:0000313" key="2">
    <source>
        <dbReference type="EMBL" id="MPC25112.1"/>
    </source>
</evidence>
<feature type="region of interest" description="Disordered" evidence="1">
    <location>
        <begin position="1"/>
        <end position="23"/>
    </location>
</feature>
<feature type="compositionally biased region" description="Polar residues" evidence="1">
    <location>
        <begin position="1"/>
        <end position="20"/>
    </location>
</feature>
<accession>A0A5B7DTX9</accession>
<name>A0A5B7DTX9_PORTR</name>